<evidence type="ECO:0000313" key="5">
    <source>
        <dbReference type="Proteomes" id="UP000717585"/>
    </source>
</evidence>
<dbReference type="InterPro" id="IPR026138">
    <property type="entry name" value="CLN5"/>
</dbReference>
<dbReference type="OrthoDB" id="10005881at2759"/>
<dbReference type="GO" id="GO:0005765">
    <property type="term" value="C:lysosomal membrane"/>
    <property type="evidence" value="ECO:0007669"/>
    <property type="project" value="TreeGrafter"/>
</dbReference>
<reference evidence="4" key="1">
    <citation type="submission" date="2021-05" db="EMBL/GenBank/DDBJ databases">
        <title>A free-living protist that lacks canonical eukaryotic 1 DNA replication and segregation systems.</title>
        <authorList>
            <person name="Salas-Leiva D.E."/>
            <person name="Tromer E.C."/>
            <person name="Curtis B.A."/>
            <person name="Jerlstrom-Hultqvist J."/>
            <person name="Kolisko M."/>
            <person name="Yi Z."/>
            <person name="Salas-Leiva J.S."/>
            <person name="Gallot-Lavallee L."/>
            <person name="Kops G.J.P.L."/>
            <person name="Archibald J.M."/>
            <person name="Simpson A.G.B."/>
            <person name="Roger A.J."/>
        </authorList>
    </citation>
    <scope>NUCLEOTIDE SEQUENCE</scope>
    <source>
        <strain evidence="4">BICM</strain>
    </source>
</reference>
<comment type="caution">
    <text evidence="4">The sequence shown here is derived from an EMBL/GenBank/DDBJ whole genome shotgun (WGS) entry which is preliminary data.</text>
</comment>
<keyword evidence="2" id="KW-0325">Glycoprotein</keyword>
<feature type="chain" id="PRO_5035299287" evidence="3">
    <location>
        <begin position="20"/>
        <end position="291"/>
    </location>
</feature>
<organism evidence="4 5">
    <name type="scientific">Carpediemonas membranifera</name>
    <dbReference type="NCBI Taxonomy" id="201153"/>
    <lineage>
        <taxon>Eukaryota</taxon>
        <taxon>Metamonada</taxon>
        <taxon>Carpediemonas-like organisms</taxon>
        <taxon>Carpediemonas</taxon>
    </lineage>
</organism>
<feature type="signal peptide" evidence="3">
    <location>
        <begin position="1"/>
        <end position="19"/>
    </location>
</feature>
<dbReference type="Pfam" id="PF15014">
    <property type="entry name" value="CLN5"/>
    <property type="match status" value="1"/>
</dbReference>
<dbReference type="GO" id="GO:0007040">
    <property type="term" value="P:lysosome organization"/>
    <property type="evidence" value="ECO:0007669"/>
    <property type="project" value="TreeGrafter"/>
</dbReference>
<evidence type="ECO:0000256" key="1">
    <source>
        <dbReference type="ARBA" id="ARBA00007028"/>
    </source>
</evidence>
<dbReference type="Proteomes" id="UP000717585">
    <property type="component" value="Unassembled WGS sequence"/>
</dbReference>
<keyword evidence="3" id="KW-0732">Signal</keyword>
<dbReference type="GO" id="GO:0016798">
    <property type="term" value="F:hydrolase activity, acting on glycosyl bonds"/>
    <property type="evidence" value="ECO:0007669"/>
    <property type="project" value="TreeGrafter"/>
</dbReference>
<dbReference type="PANTHER" id="PTHR15380:SF2">
    <property type="entry name" value="CEROID-LIPOFUSCINOSIS NEURONAL PROTEIN 5"/>
    <property type="match status" value="1"/>
</dbReference>
<dbReference type="EMBL" id="JAHDYR010000019">
    <property type="protein sequence ID" value="KAG9393915.1"/>
    <property type="molecule type" value="Genomic_DNA"/>
</dbReference>
<keyword evidence="5" id="KW-1185">Reference proteome</keyword>
<evidence type="ECO:0000256" key="2">
    <source>
        <dbReference type="ARBA" id="ARBA00023180"/>
    </source>
</evidence>
<evidence type="ECO:0000256" key="3">
    <source>
        <dbReference type="SAM" id="SignalP"/>
    </source>
</evidence>
<protein>
    <submittedName>
        <fullName evidence="4">Ceroid-lipofuscinosis neuronal protein 5</fullName>
    </submittedName>
</protein>
<proteinExistence type="inferred from homology"/>
<name>A0A8J6AXF6_9EUKA</name>
<comment type="similarity">
    <text evidence="1">Belongs to the CLN5 family.</text>
</comment>
<dbReference type="PANTHER" id="PTHR15380">
    <property type="entry name" value="CEROID-LIPOFUSCINOSIS, NEURONAL 5"/>
    <property type="match status" value="1"/>
</dbReference>
<gene>
    <name evidence="4" type="ORF">J8273_4515</name>
</gene>
<evidence type="ECO:0000313" key="4">
    <source>
        <dbReference type="EMBL" id="KAG9393915.1"/>
    </source>
</evidence>
<dbReference type="AlphaFoldDB" id="A0A8J6AXF6"/>
<accession>A0A8J6AXF6</accession>
<sequence>MVGKGVTLVLLCFIYGALAIIHDVPWVDVEPTSRWASFYMLDPLLDKQVGDITKAIGAYHAGMGFVEIGGSRSFTFELLANNLTHAVFPTVNTSLPAEEAVQWNDKLEIHIENGINHTLWDNVTYVAEISGTQFNQVHTYSANYNTTMSYYRLLGAIDTAPDPSTTWFEANTCQDYAEDVLKEMDRLHVTWDYKTRPTRDYVYYITKKPFEVSMDSPVWAERIEKFYELFQIDQYKSLDAFIAAFTKYKGMYGFVVQYEDHDKYWALPWRSPFITYTVEEIEWLPPVKKDV</sequence>